<proteinExistence type="predicted"/>
<feature type="non-terminal residue" evidence="2">
    <location>
        <position position="1"/>
    </location>
</feature>
<dbReference type="AlphaFoldDB" id="A0AA40KP34"/>
<feature type="compositionally biased region" description="Basic and acidic residues" evidence="1">
    <location>
        <begin position="66"/>
        <end position="77"/>
    </location>
</feature>
<accession>A0AA40KP34</accession>
<organism evidence="2 3">
    <name type="scientific">Melipona bicolor</name>
    <dbReference type="NCBI Taxonomy" id="60889"/>
    <lineage>
        <taxon>Eukaryota</taxon>
        <taxon>Metazoa</taxon>
        <taxon>Ecdysozoa</taxon>
        <taxon>Arthropoda</taxon>
        <taxon>Hexapoda</taxon>
        <taxon>Insecta</taxon>
        <taxon>Pterygota</taxon>
        <taxon>Neoptera</taxon>
        <taxon>Endopterygota</taxon>
        <taxon>Hymenoptera</taxon>
        <taxon>Apocrita</taxon>
        <taxon>Aculeata</taxon>
        <taxon>Apoidea</taxon>
        <taxon>Anthophila</taxon>
        <taxon>Apidae</taxon>
        <taxon>Melipona</taxon>
    </lineage>
</organism>
<evidence type="ECO:0000313" key="2">
    <source>
        <dbReference type="EMBL" id="KAK1127529.1"/>
    </source>
</evidence>
<feature type="compositionally biased region" description="Basic and acidic residues" evidence="1">
    <location>
        <begin position="89"/>
        <end position="103"/>
    </location>
</feature>
<feature type="region of interest" description="Disordered" evidence="1">
    <location>
        <begin position="66"/>
        <end position="122"/>
    </location>
</feature>
<sequence length="122" mass="13610">THAERGVERRGQLLAPVTHRPFFPASGVAWRAKAAENTRDTRDTRDTRNFADLLVFREAREHCVPEHVSGHSSRGDEPSVVVGATVTGHGEREERGERRMESAKKKKGREPNEENAGATRAE</sequence>
<name>A0AA40KP34_9HYME</name>
<comment type="caution">
    <text evidence="2">The sequence shown here is derived from an EMBL/GenBank/DDBJ whole genome shotgun (WGS) entry which is preliminary data.</text>
</comment>
<evidence type="ECO:0000256" key="1">
    <source>
        <dbReference type="SAM" id="MobiDB-lite"/>
    </source>
</evidence>
<dbReference type="EMBL" id="JAHYIQ010000012">
    <property type="protein sequence ID" value="KAK1127529.1"/>
    <property type="molecule type" value="Genomic_DNA"/>
</dbReference>
<reference evidence="2" key="1">
    <citation type="submission" date="2021-10" db="EMBL/GenBank/DDBJ databases">
        <title>Melipona bicolor Genome sequencing and assembly.</title>
        <authorList>
            <person name="Araujo N.S."/>
            <person name="Arias M.C."/>
        </authorList>
    </citation>
    <scope>NUCLEOTIDE SEQUENCE</scope>
    <source>
        <strain evidence="2">USP_2M_L1-L4_2017</strain>
        <tissue evidence="2">Whole body</tissue>
    </source>
</reference>
<evidence type="ECO:0000313" key="3">
    <source>
        <dbReference type="Proteomes" id="UP001177670"/>
    </source>
</evidence>
<dbReference type="Proteomes" id="UP001177670">
    <property type="component" value="Unassembled WGS sequence"/>
</dbReference>
<protein>
    <submittedName>
        <fullName evidence="2">Uncharacterized protein</fullName>
    </submittedName>
</protein>
<gene>
    <name evidence="2" type="ORF">K0M31_004061</name>
</gene>
<keyword evidence="3" id="KW-1185">Reference proteome</keyword>